<dbReference type="Proteomes" id="UP000694941">
    <property type="component" value="Unplaced"/>
</dbReference>
<dbReference type="InterPro" id="IPR029731">
    <property type="entry name" value="OSGIN1/2"/>
</dbReference>
<dbReference type="PANTHER" id="PTHR15192:SF8">
    <property type="entry name" value="FAD_NAD(P)-BINDING DOMAIN-CONTAINING PROTEIN"/>
    <property type="match status" value="1"/>
</dbReference>
<evidence type="ECO:0000313" key="1">
    <source>
        <dbReference type="Proteomes" id="UP000694941"/>
    </source>
</evidence>
<protein>
    <submittedName>
        <fullName evidence="2">Oxidative stress-induced growth inhibitor 2-like</fullName>
    </submittedName>
</protein>
<sequence>MYGDLQHLSEGLEGRSKNPVSVLFDALLRPEADFGLDFPSVVRWEHHPEQKIGHVVLGKGPAGGSWQKMETSTLTISQGSWMELPGLTIKEWELLRNR</sequence>
<name>A0ABM1RVP8_LIMPO</name>
<reference evidence="2" key="1">
    <citation type="submission" date="2025-08" db="UniProtKB">
        <authorList>
            <consortium name="RefSeq"/>
        </authorList>
    </citation>
    <scope>IDENTIFICATION</scope>
    <source>
        <tissue evidence="2">Muscle</tissue>
    </source>
</reference>
<proteinExistence type="predicted"/>
<dbReference type="RefSeq" id="XP_022235453.1">
    <property type="nucleotide sequence ID" value="XM_022379745.1"/>
</dbReference>
<keyword evidence="1" id="KW-1185">Reference proteome</keyword>
<dbReference type="GeneID" id="111083309"/>
<gene>
    <name evidence="2" type="primary">LOC111083309</name>
</gene>
<accession>A0ABM1RVP8</accession>
<evidence type="ECO:0000313" key="2">
    <source>
        <dbReference type="RefSeq" id="XP_022235453.1"/>
    </source>
</evidence>
<dbReference type="PANTHER" id="PTHR15192">
    <property type="entry name" value="PROTEIN CBG05349"/>
    <property type="match status" value="1"/>
</dbReference>
<organism evidence="1 2">
    <name type="scientific">Limulus polyphemus</name>
    <name type="common">Atlantic horseshoe crab</name>
    <dbReference type="NCBI Taxonomy" id="6850"/>
    <lineage>
        <taxon>Eukaryota</taxon>
        <taxon>Metazoa</taxon>
        <taxon>Ecdysozoa</taxon>
        <taxon>Arthropoda</taxon>
        <taxon>Chelicerata</taxon>
        <taxon>Merostomata</taxon>
        <taxon>Xiphosura</taxon>
        <taxon>Limulidae</taxon>
        <taxon>Limulus</taxon>
    </lineage>
</organism>